<evidence type="ECO:0000313" key="3">
    <source>
        <dbReference type="Proteomes" id="UP000530268"/>
    </source>
</evidence>
<dbReference type="EMBL" id="JACIEI010000016">
    <property type="protein sequence ID" value="MBB3995551.1"/>
    <property type="molecule type" value="Genomic_DNA"/>
</dbReference>
<sequence length="107" mass="10691">MTPYKINFRLAAALCGSMASTSPALAEATLCNAQGACVGVASCEIVGDSACATGRSGGYACHIGGACGIIALPDTQSEKKSNIVVQSEEPNAAQGVGKANVDTKIKK</sequence>
<keyword evidence="3" id="KW-1185">Reference proteome</keyword>
<evidence type="ECO:0000313" key="2">
    <source>
        <dbReference type="EMBL" id="MBB3995551.1"/>
    </source>
</evidence>
<evidence type="ECO:0000256" key="1">
    <source>
        <dbReference type="SAM" id="SignalP"/>
    </source>
</evidence>
<reference evidence="2 3" key="1">
    <citation type="submission" date="2020-08" db="EMBL/GenBank/DDBJ databases">
        <title>Genomic Encyclopedia of Type Strains, Phase IV (KMG-IV): sequencing the most valuable type-strain genomes for metagenomic binning, comparative biology and taxonomic classification.</title>
        <authorList>
            <person name="Goeker M."/>
        </authorList>
    </citation>
    <scope>NUCLEOTIDE SEQUENCE [LARGE SCALE GENOMIC DNA]</scope>
    <source>
        <strain evidence="2 3">DSM 102234</strain>
    </source>
</reference>
<dbReference type="AlphaFoldDB" id="A0A7W6H129"/>
<keyword evidence="1" id="KW-0732">Signal</keyword>
<gene>
    <name evidence="2" type="ORF">GGR95_003208</name>
</gene>
<organism evidence="2 3">
    <name type="scientific">Sulfitobacter undariae</name>
    <dbReference type="NCBI Taxonomy" id="1563671"/>
    <lineage>
        <taxon>Bacteria</taxon>
        <taxon>Pseudomonadati</taxon>
        <taxon>Pseudomonadota</taxon>
        <taxon>Alphaproteobacteria</taxon>
        <taxon>Rhodobacterales</taxon>
        <taxon>Roseobacteraceae</taxon>
        <taxon>Sulfitobacter</taxon>
    </lineage>
</organism>
<comment type="caution">
    <text evidence="2">The sequence shown here is derived from an EMBL/GenBank/DDBJ whole genome shotgun (WGS) entry which is preliminary data.</text>
</comment>
<protein>
    <submittedName>
        <fullName evidence="2">Uncharacterized protein</fullName>
    </submittedName>
</protein>
<feature type="signal peptide" evidence="1">
    <location>
        <begin position="1"/>
        <end position="26"/>
    </location>
</feature>
<accession>A0A7W6H129</accession>
<dbReference type="Proteomes" id="UP000530268">
    <property type="component" value="Unassembled WGS sequence"/>
</dbReference>
<proteinExistence type="predicted"/>
<dbReference type="RefSeq" id="WP_184567557.1">
    <property type="nucleotide sequence ID" value="NZ_JACIEI010000016.1"/>
</dbReference>
<feature type="chain" id="PRO_5030992793" evidence="1">
    <location>
        <begin position="27"/>
        <end position="107"/>
    </location>
</feature>
<name>A0A7W6H129_9RHOB</name>